<dbReference type="STRING" id="407821.A0A087UTC3"/>
<feature type="non-terminal residue" evidence="3">
    <location>
        <position position="177"/>
    </location>
</feature>
<keyword evidence="4" id="KW-1185">Reference proteome</keyword>
<dbReference type="SUPFAM" id="SSF49785">
    <property type="entry name" value="Galactose-binding domain-like"/>
    <property type="match status" value="1"/>
</dbReference>
<protein>
    <submittedName>
        <fullName evidence="3">PITH domain-containing protein</fullName>
    </submittedName>
</protein>
<dbReference type="FunFam" id="2.60.120.470:FF:000002">
    <property type="entry name" value="PITH domain-containing protein 1"/>
    <property type="match status" value="1"/>
</dbReference>
<dbReference type="InterPro" id="IPR010400">
    <property type="entry name" value="PITH_dom"/>
</dbReference>
<feature type="domain" description="PITH" evidence="2">
    <location>
        <begin position="17"/>
        <end position="177"/>
    </location>
</feature>
<dbReference type="PANTHER" id="PTHR12175">
    <property type="entry name" value="AD039 HT014 THIOREDOXIN FAMILY TRP26"/>
    <property type="match status" value="1"/>
</dbReference>
<dbReference type="GO" id="GO:0005737">
    <property type="term" value="C:cytoplasm"/>
    <property type="evidence" value="ECO:0007669"/>
    <property type="project" value="UniProtKB-ARBA"/>
</dbReference>
<evidence type="ECO:0000313" key="3">
    <source>
        <dbReference type="EMBL" id="KFM80612.1"/>
    </source>
</evidence>
<dbReference type="OrthoDB" id="2635at2759"/>
<dbReference type="PANTHER" id="PTHR12175:SF1">
    <property type="entry name" value="PITH DOMAIN-CONTAINING PROTEIN 1"/>
    <property type="match status" value="1"/>
</dbReference>
<gene>
    <name evidence="3" type="ORF">X975_22903</name>
</gene>
<evidence type="ECO:0000259" key="2">
    <source>
        <dbReference type="PROSITE" id="PS51532"/>
    </source>
</evidence>
<dbReference type="PROSITE" id="PS51532">
    <property type="entry name" value="PITH"/>
    <property type="match status" value="1"/>
</dbReference>
<dbReference type="Pfam" id="PF06201">
    <property type="entry name" value="PITH"/>
    <property type="match status" value="1"/>
</dbReference>
<reference evidence="3 4" key="1">
    <citation type="submission" date="2013-11" db="EMBL/GenBank/DDBJ databases">
        <title>Genome sequencing of Stegodyphus mimosarum.</title>
        <authorList>
            <person name="Bechsgaard J."/>
        </authorList>
    </citation>
    <scope>NUCLEOTIDE SEQUENCE [LARGE SCALE GENOMIC DNA]</scope>
</reference>
<dbReference type="EMBL" id="KK121502">
    <property type="protein sequence ID" value="KFM80612.1"/>
    <property type="molecule type" value="Genomic_DNA"/>
</dbReference>
<name>A0A087UTC3_STEMI</name>
<evidence type="ECO:0000313" key="4">
    <source>
        <dbReference type="Proteomes" id="UP000054359"/>
    </source>
</evidence>
<dbReference type="GO" id="GO:0005634">
    <property type="term" value="C:nucleus"/>
    <property type="evidence" value="ECO:0007669"/>
    <property type="project" value="TreeGrafter"/>
</dbReference>
<comment type="similarity">
    <text evidence="1">Belongs to the PITHD1 family.</text>
</comment>
<accession>A0A087UTC3</accession>
<evidence type="ECO:0000256" key="1">
    <source>
        <dbReference type="ARBA" id="ARBA00025788"/>
    </source>
</evidence>
<dbReference type="InterPro" id="IPR045099">
    <property type="entry name" value="PITH1-like"/>
</dbReference>
<organism evidence="3 4">
    <name type="scientific">Stegodyphus mimosarum</name>
    <name type="common">African social velvet spider</name>
    <dbReference type="NCBI Taxonomy" id="407821"/>
    <lineage>
        <taxon>Eukaryota</taxon>
        <taxon>Metazoa</taxon>
        <taxon>Ecdysozoa</taxon>
        <taxon>Arthropoda</taxon>
        <taxon>Chelicerata</taxon>
        <taxon>Arachnida</taxon>
        <taxon>Araneae</taxon>
        <taxon>Araneomorphae</taxon>
        <taxon>Entelegynae</taxon>
        <taxon>Eresoidea</taxon>
        <taxon>Eresidae</taxon>
        <taxon>Stegodyphus</taxon>
    </lineage>
</organism>
<dbReference type="OMA" id="RLVFKPW"/>
<dbReference type="GO" id="GO:0045654">
    <property type="term" value="P:positive regulation of megakaryocyte differentiation"/>
    <property type="evidence" value="ECO:0007669"/>
    <property type="project" value="UniProtKB-ARBA"/>
</dbReference>
<proteinExistence type="inferred from homology"/>
<dbReference type="Proteomes" id="UP000054359">
    <property type="component" value="Unassembled WGS sequence"/>
</dbReference>
<dbReference type="Gene3D" id="2.60.120.470">
    <property type="entry name" value="PITH domain"/>
    <property type="match status" value="1"/>
</dbReference>
<dbReference type="GO" id="GO:0060255">
    <property type="term" value="P:regulation of macromolecule metabolic process"/>
    <property type="evidence" value="ECO:0007669"/>
    <property type="project" value="UniProtKB-ARBA"/>
</dbReference>
<dbReference type="AlphaFoldDB" id="A0A087UTC3"/>
<dbReference type="InterPro" id="IPR008979">
    <property type="entry name" value="Galactose-bd-like_sf"/>
</dbReference>
<dbReference type="InterPro" id="IPR037047">
    <property type="entry name" value="PITH_dom_sf"/>
</dbReference>
<dbReference type="GO" id="GO:0080090">
    <property type="term" value="P:regulation of primary metabolic process"/>
    <property type="evidence" value="ECO:0007669"/>
    <property type="project" value="UniProtKB-ARBA"/>
</dbReference>
<sequence>MSGHGHSHGHCEHEAQEQPSELGVEYSLYTKIDTDNVQCLNEVVEGSGKLVFKPWEKRLETDQFVESDVDEELLFNVPFTGIVKLKGIIVVGGENDSHPSKMKLFKNRPHINFDDVSHEADEEFEMTPDHTGTLEYPIKVVKFPNVHHLTIYFPKNFGAESTKIYYIGLKGEFTKLP</sequence>